<dbReference type="Gene3D" id="1.25.40.10">
    <property type="entry name" value="Tetratricopeptide repeat domain"/>
    <property type="match status" value="1"/>
</dbReference>
<dbReference type="Gene3D" id="2.170.270.10">
    <property type="entry name" value="SET domain"/>
    <property type="match status" value="1"/>
</dbReference>
<feature type="domain" description="SET" evidence="10">
    <location>
        <begin position="222"/>
        <end position="497"/>
    </location>
</feature>
<keyword evidence="3" id="KW-0949">S-adenosyl-L-methionine</keyword>
<keyword evidence="4" id="KW-0479">Metal-binding</keyword>
<dbReference type="GO" id="GO:0008276">
    <property type="term" value="F:protein methyltransferase activity"/>
    <property type="evidence" value="ECO:0007669"/>
    <property type="project" value="UniProtKB-ARBA"/>
</dbReference>
<sequence length="654" mass="75442">MKGITNFFTEKYKDLVNKLIIELYEKFENTTDVEERIKMLYPHLQCITITPGIYGKSLEDAQKAKCDGNAYFTKCDNNNALNCYSVGVIKCPQHNVESRKLLAILVANRSACLYDLKEYERTLNDIRYVTELKVYPEHLKYKLYHREAKCHSQIKNNQNLASASYKLALDYLDISTLDKTVIQKKKQEIQVALKNIANITKIQPQIKIDAFESNPKFPGVKKSVVFDYDPKLGRFARAVANIEVGSIIVKELPHCAVLSFAFALKNCQHCTKSTDAPIPCEKCANVCFCSLRCKTAAACYHQYECGLHPTISESGASINCLMALRIITQNSVNYFESVIKNIETTPEVHTYNNYACVYKLCRNEHMRKTKEYFHYTIISIYLLRLLKTSTYFNKIVPENKLTEDEVFICKLILHNLELLQFNAHEISELHEAPPGPLDPQDEPNFKAVYIGGGIYPTLAFFNHSCDPSIVRYNIGTEMIVKAIKPIKKGEIIYENYGPIYTNTIRSERQKNLLENYWFECTCQACDEDWPLFKDMEENVIKIPCKNSKCQNFFNLNENIENPTISCDFCSTITNLFPYLKALAELENILPKAEELYKINNYEKAMELYLRAMNIYSKNTVPPFPDWVKVQQRLRTCIVSFGNKCIDYSKLKFIK</sequence>
<protein>
    <recommendedName>
        <fullName evidence="8">Protein-lysine N-methyltransferase SMYD4</fullName>
    </recommendedName>
    <alternativeName>
        <fullName evidence="9">SET and MYND domain-containing protein 4</fullName>
    </alternativeName>
</protein>
<evidence type="ECO:0000256" key="4">
    <source>
        <dbReference type="ARBA" id="ARBA00022723"/>
    </source>
</evidence>
<gene>
    <name evidence="11" type="ORF">RN001_015682</name>
</gene>
<dbReference type="AlphaFoldDB" id="A0AAN7SK07"/>
<dbReference type="SUPFAM" id="SSF144232">
    <property type="entry name" value="HIT/MYND zinc finger-like"/>
    <property type="match status" value="1"/>
</dbReference>
<dbReference type="PANTHER" id="PTHR46165">
    <property type="entry name" value="SET AND MYND DOMAIN-CONTAINING PROTEIN 4"/>
    <property type="match status" value="1"/>
</dbReference>
<evidence type="ECO:0000256" key="3">
    <source>
        <dbReference type="ARBA" id="ARBA00022691"/>
    </source>
</evidence>
<keyword evidence="1" id="KW-0489">Methyltransferase</keyword>
<dbReference type="GO" id="GO:0008757">
    <property type="term" value="F:S-adenosylmethionine-dependent methyltransferase activity"/>
    <property type="evidence" value="ECO:0007669"/>
    <property type="project" value="UniProtKB-ARBA"/>
</dbReference>
<dbReference type="Gene3D" id="6.10.140.2220">
    <property type="match status" value="1"/>
</dbReference>
<comment type="function">
    <text evidence="7">Protein-lysine N-methyltransferase. Monomethylates PRMT5, modulating its transcriptional activity. May also act as a histone methyltransferase. Plays a critical role in cardiac development. Acts as a key epigenetic regulator of gene expression during cardiac development via its dual activities as a methyltransferase and negative regulator of HDAC1.</text>
</comment>
<dbReference type="GO" id="GO:0005737">
    <property type="term" value="C:cytoplasm"/>
    <property type="evidence" value="ECO:0007669"/>
    <property type="project" value="TreeGrafter"/>
</dbReference>
<dbReference type="SUPFAM" id="SSF48452">
    <property type="entry name" value="TPR-like"/>
    <property type="match status" value="1"/>
</dbReference>
<dbReference type="EMBL" id="JARPUR010000008">
    <property type="protein sequence ID" value="KAK4871558.1"/>
    <property type="molecule type" value="Genomic_DNA"/>
</dbReference>
<dbReference type="InterPro" id="IPR011990">
    <property type="entry name" value="TPR-like_helical_dom_sf"/>
</dbReference>
<keyword evidence="5" id="KW-0863">Zinc-finger</keyword>
<organism evidence="11 12">
    <name type="scientific">Aquatica leii</name>
    <dbReference type="NCBI Taxonomy" id="1421715"/>
    <lineage>
        <taxon>Eukaryota</taxon>
        <taxon>Metazoa</taxon>
        <taxon>Ecdysozoa</taxon>
        <taxon>Arthropoda</taxon>
        <taxon>Hexapoda</taxon>
        <taxon>Insecta</taxon>
        <taxon>Pterygota</taxon>
        <taxon>Neoptera</taxon>
        <taxon>Endopterygota</taxon>
        <taxon>Coleoptera</taxon>
        <taxon>Polyphaga</taxon>
        <taxon>Elateriformia</taxon>
        <taxon>Elateroidea</taxon>
        <taxon>Lampyridae</taxon>
        <taxon>Luciolinae</taxon>
        <taxon>Aquatica</taxon>
    </lineage>
</organism>
<evidence type="ECO:0000256" key="6">
    <source>
        <dbReference type="ARBA" id="ARBA00022833"/>
    </source>
</evidence>
<dbReference type="InterPro" id="IPR046341">
    <property type="entry name" value="SET_dom_sf"/>
</dbReference>
<dbReference type="InterPro" id="IPR002893">
    <property type="entry name" value="Znf_MYND"/>
</dbReference>
<evidence type="ECO:0000313" key="11">
    <source>
        <dbReference type="EMBL" id="KAK4871558.1"/>
    </source>
</evidence>
<dbReference type="GO" id="GO:0008170">
    <property type="term" value="F:N-methyltransferase activity"/>
    <property type="evidence" value="ECO:0007669"/>
    <property type="project" value="UniProtKB-ARBA"/>
</dbReference>
<dbReference type="GO" id="GO:0042826">
    <property type="term" value="F:histone deacetylase binding"/>
    <property type="evidence" value="ECO:0007669"/>
    <property type="project" value="TreeGrafter"/>
</dbReference>
<keyword evidence="12" id="KW-1185">Reference proteome</keyword>
<dbReference type="SUPFAM" id="SSF82199">
    <property type="entry name" value="SET domain"/>
    <property type="match status" value="1"/>
</dbReference>
<dbReference type="PROSITE" id="PS01360">
    <property type="entry name" value="ZF_MYND_1"/>
    <property type="match status" value="1"/>
</dbReference>
<proteinExistence type="predicted"/>
<dbReference type="PANTHER" id="PTHR46165:SF7">
    <property type="entry name" value="SET AND MYND DOMAIN-CONTAINING PROTEIN 4"/>
    <property type="match status" value="1"/>
</dbReference>
<keyword evidence="6" id="KW-0862">Zinc</keyword>
<name>A0AAN7SK07_9COLE</name>
<evidence type="ECO:0000256" key="8">
    <source>
        <dbReference type="ARBA" id="ARBA00093635"/>
    </source>
</evidence>
<dbReference type="PROSITE" id="PS50280">
    <property type="entry name" value="SET"/>
    <property type="match status" value="1"/>
</dbReference>
<dbReference type="GO" id="GO:0008270">
    <property type="term" value="F:zinc ion binding"/>
    <property type="evidence" value="ECO:0007669"/>
    <property type="project" value="UniProtKB-KW"/>
</dbReference>
<comment type="caution">
    <text evidence="11">The sequence shown here is derived from an EMBL/GenBank/DDBJ whole genome shotgun (WGS) entry which is preliminary data.</text>
</comment>
<evidence type="ECO:0000256" key="7">
    <source>
        <dbReference type="ARBA" id="ARBA00093423"/>
    </source>
</evidence>
<dbReference type="InterPro" id="IPR044421">
    <property type="entry name" value="SMYD4_SET"/>
</dbReference>
<keyword evidence="2" id="KW-0808">Transferase</keyword>
<dbReference type="InterPro" id="IPR052097">
    <property type="entry name" value="SET-MYND_domain_protein"/>
</dbReference>
<evidence type="ECO:0000256" key="9">
    <source>
        <dbReference type="ARBA" id="ARBA00093680"/>
    </source>
</evidence>
<evidence type="ECO:0000256" key="2">
    <source>
        <dbReference type="ARBA" id="ARBA00022679"/>
    </source>
</evidence>
<dbReference type="InterPro" id="IPR001214">
    <property type="entry name" value="SET_dom"/>
</dbReference>
<accession>A0AAN7SK07</accession>
<dbReference type="Gene3D" id="1.10.220.160">
    <property type="match status" value="1"/>
</dbReference>
<evidence type="ECO:0000256" key="5">
    <source>
        <dbReference type="ARBA" id="ARBA00022771"/>
    </source>
</evidence>
<evidence type="ECO:0000313" key="12">
    <source>
        <dbReference type="Proteomes" id="UP001353858"/>
    </source>
</evidence>
<dbReference type="GO" id="GO:0005634">
    <property type="term" value="C:nucleus"/>
    <property type="evidence" value="ECO:0007669"/>
    <property type="project" value="TreeGrafter"/>
</dbReference>
<dbReference type="GO" id="GO:0032259">
    <property type="term" value="P:methylation"/>
    <property type="evidence" value="ECO:0007669"/>
    <property type="project" value="UniProtKB-KW"/>
</dbReference>
<dbReference type="Pfam" id="PF00856">
    <property type="entry name" value="SET"/>
    <property type="match status" value="1"/>
</dbReference>
<evidence type="ECO:0000256" key="1">
    <source>
        <dbReference type="ARBA" id="ARBA00022603"/>
    </source>
</evidence>
<dbReference type="GO" id="GO:0042051">
    <property type="term" value="P:compound eye photoreceptor development"/>
    <property type="evidence" value="ECO:0007669"/>
    <property type="project" value="TreeGrafter"/>
</dbReference>
<evidence type="ECO:0000259" key="10">
    <source>
        <dbReference type="PROSITE" id="PS50280"/>
    </source>
</evidence>
<dbReference type="CDD" id="cd10536">
    <property type="entry name" value="SET_SMYD4"/>
    <property type="match status" value="1"/>
</dbReference>
<reference evidence="12" key="1">
    <citation type="submission" date="2023-01" db="EMBL/GenBank/DDBJ databases">
        <title>Key to firefly adult light organ development and bioluminescence: homeobox transcription factors regulate luciferase expression and transportation to peroxisome.</title>
        <authorList>
            <person name="Fu X."/>
        </authorList>
    </citation>
    <scope>NUCLEOTIDE SEQUENCE [LARGE SCALE GENOMIC DNA]</scope>
</reference>
<dbReference type="Proteomes" id="UP001353858">
    <property type="component" value="Unassembled WGS sequence"/>
</dbReference>